<dbReference type="EMBL" id="CAJNOQ010021660">
    <property type="protein sequence ID" value="CAF1490111.1"/>
    <property type="molecule type" value="Genomic_DNA"/>
</dbReference>
<proteinExistence type="inferred from homology"/>
<dbReference type="EC" id="2.4.2.31" evidence="6"/>
<keyword evidence="3 6" id="KW-0808">Transferase</keyword>
<evidence type="ECO:0000313" key="8">
    <source>
        <dbReference type="EMBL" id="CAF4353282.1"/>
    </source>
</evidence>
<accession>A0A815SAR4</accession>
<dbReference type="SUPFAM" id="SSF56399">
    <property type="entry name" value="ADP-ribosylation"/>
    <property type="match status" value="1"/>
</dbReference>
<sequence>MLHTCEYVDFHPFEDVDSAIFYLMRNHEFSHVRIVLASQIADEFFDMQEIARLQTVVCLTMCIFIFDANEQEEVERYDRYLTYLPCRRKCWTNERDHCERCLIMSRDKHLLQEFCLQTDTFGLTIATVILLEKVGAFGNMFSATVDRERNEIVLTDNYSDHDHIEFVGYISGCDVTIPKVLYHLRFAESIHMSKTDVQIACLVIFGRRHQLTDQQIAILCRYFGTGNCVRSTTFIKYLVRLWSLESPIPFYRLVNRALAECSTDDIHYLRFIIYDYFELFYAKLLPYFAGTLYRGISMTEDNIVILMSLEGQKIYFVCFTSTSKNRARAQVGGNVLFEIETLSAKGQDAQKLHSNADISIVSQFPEEEEVLYAPLATFQVMNIIRDDDDYGMEHYTVKLRELGGSSFLSILHFDRLKRMPNTSPFLIGTDYWQIPISEGIVSTDEFGVWFTKIGIKSLKTYPFTTGIEHIQGVS</sequence>
<dbReference type="AlphaFoldDB" id="A0A815SAR4"/>
<organism evidence="7 9">
    <name type="scientific">Didymodactylos carnosus</name>
    <dbReference type="NCBI Taxonomy" id="1234261"/>
    <lineage>
        <taxon>Eukaryota</taxon>
        <taxon>Metazoa</taxon>
        <taxon>Spiralia</taxon>
        <taxon>Gnathifera</taxon>
        <taxon>Rotifera</taxon>
        <taxon>Eurotatoria</taxon>
        <taxon>Bdelloidea</taxon>
        <taxon>Philodinida</taxon>
        <taxon>Philodinidae</taxon>
        <taxon>Didymodactylos</taxon>
    </lineage>
</organism>
<evidence type="ECO:0000313" key="9">
    <source>
        <dbReference type="Proteomes" id="UP000663829"/>
    </source>
</evidence>
<evidence type="ECO:0000256" key="4">
    <source>
        <dbReference type="ARBA" id="ARBA00022695"/>
    </source>
</evidence>
<dbReference type="EMBL" id="CAJOBC010087151">
    <property type="protein sequence ID" value="CAF4353282.1"/>
    <property type="molecule type" value="Genomic_DNA"/>
</dbReference>
<evidence type="ECO:0000256" key="1">
    <source>
        <dbReference type="ARBA" id="ARBA00009558"/>
    </source>
</evidence>
<keyword evidence="2 6" id="KW-0328">Glycosyltransferase</keyword>
<dbReference type="Proteomes" id="UP000681722">
    <property type="component" value="Unassembled WGS sequence"/>
</dbReference>
<keyword evidence="4" id="KW-0548">Nucleotidyltransferase</keyword>
<name>A0A815SAR4_9BILA</name>
<comment type="caution">
    <text evidence="7">The sequence shown here is derived from an EMBL/GenBank/DDBJ whole genome shotgun (WGS) entry which is preliminary data.</text>
</comment>
<keyword evidence="6" id="KW-0520">NAD</keyword>
<evidence type="ECO:0000256" key="3">
    <source>
        <dbReference type="ARBA" id="ARBA00022679"/>
    </source>
</evidence>
<keyword evidence="6" id="KW-0521">NADP</keyword>
<dbReference type="Proteomes" id="UP000663829">
    <property type="component" value="Unassembled WGS sequence"/>
</dbReference>
<keyword evidence="9" id="KW-1185">Reference proteome</keyword>
<dbReference type="OrthoDB" id="423533at2759"/>
<gene>
    <name evidence="7" type="ORF">GPM918_LOCUS36214</name>
    <name evidence="8" type="ORF">SRO942_LOCUS36945</name>
</gene>
<evidence type="ECO:0000256" key="6">
    <source>
        <dbReference type="RuleBase" id="RU361228"/>
    </source>
</evidence>
<evidence type="ECO:0000256" key="2">
    <source>
        <dbReference type="ARBA" id="ARBA00022676"/>
    </source>
</evidence>
<dbReference type="Gene3D" id="3.90.176.10">
    <property type="entry name" value="Toxin ADP-ribosyltransferase, Chain A, domain 1"/>
    <property type="match status" value="1"/>
</dbReference>
<dbReference type="GO" id="GO:0106274">
    <property type="term" value="F:NAD+-protein-arginine ADP-ribosyltransferase activity"/>
    <property type="evidence" value="ECO:0007669"/>
    <property type="project" value="UniProtKB-EC"/>
</dbReference>
<comment type="catalytic activity">
    <reaction evidence="5 6">
        <text>L-arginyl-[protein] + NAD(+) = N(omega)-(ADP-D-ribosyl)-L-arginyl-[protein] + nicotinamide + H(+)</text>
        <dbReference type="Rhea" id="RHEA:19149"/>
        <dbReference type="Rhea" id="RHEA-COMP:10532"/>
        <dbReference type="Rhea" id="RHEA-COMP:15087"/>
        <dbReference type="ChEBI" id="CHEBI:15378"/>
        <dbReference type="ChEBI" id="CHEBI:17154"/>
        <dbReference type="ChEBI" id="CHEBI:29965"/>
        <dbReference type="ChEBI" id="CHEBI:57540"/>
        <dbReference type="ChEBI" id="CHEBI:142554"/>
        <dbReference type="EC" id="2.4.2.31"/>
    </reaction>
</comment>
<evidence type="ECO:0000256" key="5">
    <source>
        <dbReference type="ARBA" id="ARBA00047597"/>
    </source>
</evidence>
<dbReference type="GO" id="GO:0016779">
    <property type="term" value="F:nucleotidyltransferase activity"/>
    <property type="evidence" value="ECO:0007669"/>
    <property type="project" value="UniProtKB-KW"/>
</dbReference>
<dbReference type="Pfam" id="PF01129">
    <property type="entry name" value="ART"/>
    <property type="match status" value="1"/>
</dbReference>
<dbReference type="InterPro" id="IPR000768">
    <property type="entry name" value="ART"/>
</dbReference>
<comment type="similarity">
    <text evidence="1 6">Belongs to the Arg-specific ADP-ribosyltransferase family.</text>
</comment>
<protein>
    <recommendedName>
        <fullName evidence="6">NAD(P)(+)--arginine ADP-ribosyltransferase</fullName>
        <ecNumber evidence="6">2.4.2.31</ecNumber>
    </recommendedName>
    <alternativeName>
        <fullName evidence="6">Mono(ADP-ribosyl)transferase</fullName>
    </alternativeName>
</protein>
<reference evidence="7" key="1">
    <citation type="submission" date="2021-02" db="EMBL/GenBank/DDBJ databases">
        <authorList>
            <person name="Nowell W R."/>
        </authorList>
    </citation>
    <scope>NUCLEOTIDE SEQUENCE</scope>
</reference>
<evidence type="ECO:0000313" key="7">
    <source>
        <dbReference type="EMBL" id="CAF1490111.1"/>
    </source>
</evidence>